<dbReference type="InParanoid" id="A0A0P0W8L4"/>
<name>A0A0P0W8L4_ORYSJ</name>
<keyword evidence="3" id="KW-1185">Reference proteome</keyword>
<gene>
    <name evidence="2" type="ordered locus">Os04g0328366</name>
    <name evidence="2" type="ORF">OSNPB_040328366</name>
</gene>
<reference evidence="3" key="1">
    <citation type="journal article" date="2005" name="Nature">
        <title>The map-based sequence of the rice genome.</title>
        <authorList>
            <consortium name="International rice genome sequencing project (IRGSP)"/>
            <person name="Matsumoto T."/>
            <person name="Wu J."/>
            <person name="Kanamori H."/>
            <person name="Katayose Y."/>
            <person name="Fujisawa M."/>
            <person name="Namiki N."/>
            <person name="Mizuno H."/>
            <person name="Yamamoto K."/>
            <person name="Antonio B.A."/>
            <person name="Baba T."/>
            <person name="Sakata K."/>
            <person name="Nagamura Y."/>
            <person name="Aoki H."/>
            <person name="Arikawa K."/>
            <person name="Arita K."/>
            <person name="Bito T."/>
            <person name="Chiden Y."/>
            <person name="Fujitsuka N."/>
            <person name="Fukunaka R."/>
            <person name="Hamada M."/>
            <person name="Harada C."/>
            <person name="Hayashi A."/>
            <person name="Hijishita S."/>
            <person name="Honda M."/>
            <person name="Hosokawa S."/>
            <person name="Ichikawa Y."/>
            <person name="Idonuma A."/>
            <person name="Iijima M."/>
            <person name="Ikeda M."/>
            <person name="Ikeno M."/>
            <person name="Ito K."/>
            <person name="Ito S."/>
            <person name="Ito T."/>
            <person name="Ito Y."/>
            <person name="Ito Y."/>
            <person name="Iwabuchi A."/>
            <person name="Kamiya K."/>
            <person name="Karasawa W."/>
            <person name="Kurita K."/>
            <person name="Katagiri S."/>
            <person name="Kikuta A."/>
            <person name="Kobayashi H."/>
            <person name="Kobayashi N."/>
            <person name="Machita K."/>
            <person name="Maehara T."/>
            <person name="Masukawa M."/>
            <person name="Mizubayashi T."/>
            <person name="Mukai Y."/>
            <person name="Nagasaki H."/>
            <person name="Nagata Y."/>
            <person name="Naito S."/>
            <person name="Nakashima M."/>
            <person name="Nakama Y."/>
            <person name="Nakamichi Y."/>
            <person name="Nakamura M."/>
            <person name="Meguro A."/>
            <person name="Negishi M."/>
            <person name="Ohta I."/>
            <person name="Ohta T."/>
            <person name="Okamoto M."/>
            <person name="Ono N."/>
            <person name="Saji S."/>
            <person name="Sakaguchi M."/>
            <person name="Sakai K."/>
            <person name="Shibata M."/>
            <person name="Shimokawa T."/>
            <person name="Song J."/>
            <person name="Takazaki Y."/>
            <person name="Terasawa K."/>
            <person name="Tsugane M."/>
            <person name="Tsuji K."/>
            <person name="Ueda S."/>
            <person name="Waki K."/>
            <person name="Yamagata H."/>
            <person name="Yamamoto M."/>
            <person name="Yamamoto S."/>
            <person name="Yamane H."/>
            <person name="Yoshiki S."/>
            <person name="Yoshihara R."/>
            <person name="Yukawa K."/>
            <person name="Zhong H."/>
            <person name="Yano M."/>
            <person name="Yuan Q."/>
            <person name="Ouyang S."/>
            <person name="Liu J."/>
            <person name="Jones K.M."/>
            <person name="Gansberger K."/>
            <person name="Moffat K."/>
            <person name="Hill J."/>
            <person name="Bera J."/>
            <person name="Fadrosh D."/>
            <person name="Jin S."/>
            <person name="Johri S."/>
            <person name="Kim M."/>
            <person name="Overton L."/>
            <person name="Reardon M."/>
            <person name="Tsitrin T."/>
            <person name="Vuong H."/>
            <person name="Weaver B."/>
            <person name="Ciecko A."/>
            <person name="Tallon L."/>
            <person name="Jackson J."/>
            <person name="Pai G."/>
            <person name="Aken S.V."/>
            <person name="Utterback T."/>
            <person name="Reidmuller S."/>
            <person name="Feldblyum T."/>
            <person name="Hsiao J."/>
            <person name="Zismann V."/>
            <person name="Iobst S."/>
            <person name="de Vazeille A.R."/>
            <person name="Buell C.R."/>
            <person name="Ying K."/>
            <person name="Li Y."/>
            <person name="Lu T."/>
            <person name="Huang Y."/>
            <person name="Zhao Q."/>
            <person name="Feng Q."/>
            <person name="Zhang L."/>
            <person name="Zhu J."/>
            <person name="Weng Q."/>
            <person name="Mu J."/>
            <person name="Lu Y."/>
            <person name="Fan D."/>
            <person name="Liu Y."/>
            <person name="Guan J."/>
            <person name="Zhang Y."/>
            <person name="Yu S."/>
            <person name="Liu X."/>
            <person name="Zhang Y."/>
            <person name="Hong G."/>
            <person name="Han B."/>
            <person name="Choisne N."/>
            <person name="Demange N."/>
            <person name="Orjeda G."/>
            <person name="Samain S."/>
            <person name="Cattolico L."/>
            <person name="Pelletier E."/>
            <person name="Couloux A."/>
            <person name="Segurens B."/>
            <person name="Wincker P."/>
            <person name="D'Hont A."/>
            <person name="Scarpelli C."/>
            <person name="Weissenbach J."/>
            <person name="Salanoubat M."/>
            <person name="Quetier F."/>
            <person name="Yu Y."/>
            <person name="Kim H.R."/>
            <person name="Rambo T."/>
            <person name="Currie J."/>
            <person name="Collura K."/>
            <person name="Luo M."/>
            <person name="Yang T."/>
            <person name="Ammiraju J.S.S."/>
            <person name="Engler F."/>
            <person name="Soderlund C."/>
            <person name="Wing R.A."/>
            <person name="Palmer L.E."/>
            <person name="de la Bastide M."/>
            <person name="Spiegel L."/>
            <person name="Nascimento L."/>
            <person name="Zutavern T."/>
            <person name="O'Shaughnessy A."/>
            <person name="Dike S."/>
            <person name="Dedhia N."/>
            <person name="Preston R."/>
            <person name="Balija V."/>
            <person name="McCombie W.R."/>
            <person name="Chow T."/>
            <person name="Chen H."/>
            <person name="Chung M."/>
            <person name="Chen C."/>
            <person name="Shaw J."/>
            <person name="Wu H."/>
            <person name="Hsiao K."/>
            <person name="Chao Y."/>
            <person name="Chu M."/>
            <person name="Cheng C."/>
            <person name="Hour A."/>
            <person name="Lee P."/>
            <person name="Lin S."/>
            <person name="Lin Y."/>
            <person name="Liou J."/>
            <person name="Liu S."/>
            <person name="Hsing Y."/>
            <person name="Raghuvanshi S."/>
            <person name="Mohanty A."/>
            <person name="Bharti A.K."/>
            <person name="Gaur A."/>
            <person name="Gupta V."/>
            <person name="Kumar D."/>
            <person name="Ravi V."/>
            <person name="Vij S."/>
            <person name="Kapur A."/>
            <person name="Khurana P."/>
            <person name="Khurana P."/>
            <person name="Khurana J.P."/>
            <person name="Tyagi A.K."/>
            <person name="Gaikwad K."/>
            <person name="Singh A."/>
            <person name="Dalal V."/>
            <person name="Srivastava S."/>
            <person name="Dixit A."/>
            <person name="Pal A.K."/>
            <person name="Ghazi I.A."/>
            <person name="Yadav M."/>
            <person name="Pandit A."/>
            <person name="Bhargava A."/>
            <person name="Sureshbabu K."/>
            <person name="Batra K."/>
            <person name="Sharma T.R."/>
            <person name="Mohapatra T."/>
            <person name="Singh N.K."/>
            <person name="Messing J."/>
            <person name="Nelson A.B."/>
            <person name="Fuks G."/>
            <person name="Kavchok S."/>
            <person name="Keizer G."/>
            <person name="Linton E."/>
            <person name="Llaca V."/>
            <person name="Song R."/>
            <person name="Tanyolac B."/>
            <person name="Young S."/>
            <person name="Ho-Il K."/>
            <person name="Hahn J.H."/>
            <person name="Sangsakoo G."/>
            <person name="Vanavichit A."/>
            <person name="de Mattos Luiz.A.T."/>
            <person name="Zimmer P.D."/>
            <person name="Malone G."/>
            <person name="Dellagostin O."/>
            <person name="de Oliveira A.C."/>
            <person name="Bevan M."/>
            <person name="Bancroft I."/>
            <person name="Minx P."/>
            <person name="Cordum H."/>
            <person name="Wilson R."/>
            <person name="Cheng Z."/>
            <person name="Jin W."/>
            <person name="Jiang J."/>
            <person name="Leong S.A."/>
            <person name="Iwama H."/>
            <person name="Gojobori T."/>
            <person name="Itoh T."/>
            <person name="Niimura Y."/>
            <person name="Fujii Y."/>
            <person name="Habara T."/>
            <person name="Sakai H."/>
            <person name="Sato Y."/>
            <person name="Wilson G."/>
            <person name="Kumar K."/>
            <person name="McCouch S."/>
            <person name="Juretic N."/>
            <person name="Hoen D."/>
            <person name="Wright S."/>
            <person name="Bruskiewich R."/>
            <person name="Bureau T."/>
            <person name="Miyao A."/>
            <person name="Hirochika H."/>
            <person name="Nishikawa T."/>
            <person name="Kadowaki K."/>
            <person name="Sugiura M."/>
            <person name="Burr B."/>
            <person name="Sasaki T."/>
        </authorList>
    </citation>
    <scope>NUCLEOTIDE SEQUENCE [LARGE SCALE GENOMIC DNA]</scope>
    <source>
        <strain evidence="3">cv. Nipponbare</strain>
    </source>
</reference>
<dbReference type="PaxDb" id="39947-A0A0P0W8L4"/>
<reference evidence="2 3" key="2">
    <citation type="journal article" date="2013" name="Plant Cell Physiol.">
        <title>Rice Annotation Project Database (RAP-DB): an integrative and interactive database for rice genomics.</title>
        <authorList>
            <person name="Sakai H."/>
            <person name="Lee S.S."/>
            <person name="Tanaka T."/>
            <person name="Numa H."/>
            <person name="Kim J."/>
            <person name="Kawahara Y."/>
            <person name="Wakimoto H."/>
            <person name="Yang C.C."/>
            <person name="Iwamoto M."/>
            <person name="Abe T."/>
            <person name="Yamada Y."/>
            <person name="Muto A."/>
            <person name="Inokuchi H."/>
            <person name="Ikemura T."/>
            <person name="Matsumoto T."/>
            <person name="Sasaki T."/>
            <person name="Itoh T."/>
        </authorList>
    </citation>
    <scope>NUCLEOTIDE SEQUENCE [LARGE SCALE GENOMIC DNA]</scope>
    <source>
        <strain evidence="3">cv. Nipponbare</strain>
    </source>
</reference>
<dbReference type="AlphaFoldDB" id="A0A0P0W8L4"/>
<evidence type="ECO:0000313" key="3">
    <source>
        <dbReference type="Proteomes" id="UP000059680"/>
    </source>
</evidence>
<organism evidence="2 3">
    <name type="scientific">Oryza sativa subsp. japonica</name>
    <name type="common">Rice</name>
    <dbReference type="NCBI Taxonomy" id="39947"/>
    <lineage>
        <taxon>Eukaryota</taxon>
        <taxon>Viridiplantae</taxon>
        <taxon>Streptophyta</taxon>
        <taxon>Embryophyta</taxon>
        <taxon>Tracheophyta</taxon>
        <taxon>Spermatophyta</taxon>
        <taxon>Magnoliopsida</taxon>
        <taxon>Liliopsida</taxon>
        <taxon>Poales</taxon>
        <taxon>Poaceae</taxon>
        <taxon>BOP clade</taxon>
        <taxon>Oryzoideae</taxon>
        <taxon>Oryzeae</taxon>
        <taxon>Oryzinae</taxon>
        <taxon>Oryza</taxon>
        <taxon>Oryza sativa</taxon>
    </lineage>
</organism>
<feature type="region of interest" description="Disordered" evidence="1">
    <location>
        <begin position="1"/>
        <end position="84"/>
    </location>
</feature>
<dbReference type="EMBL" id="AP014960">
    <property type="protein sequence ID" value="BAS88605.1"/>
    <property type="molecule type" value="Genomic_DNA"/>
</dbReference>
<dbReference type="Proteomes" id="UP000059680">
    <property type="component" value="Chromosome 4"/>
</dbReference>
<protein>
    <submittedName>
        <fullName evidence="2">Os04g0328366 protein</fullName>
    </submittedName>
</protein>
<feature type="compositionally biased region" description="Polar residues" evidence="1">
    <location>
        <begin position="9"/>
        <end position="68"/>
    </location>
</feature>
<evidence type="ECO:0000256" key="1">
    <source>
        <dbReference type="SAM" id="MobiDB-lite"/>
    </source>
</evidence>
<accession>A0A0P0W8L4</accession>
<proteinExistence type="predicted"/>
<evidence type="ECO:0000313" key="2">
    <source>
        <dbReference type="EMBL" id="BAS88605.1"/>
    </source>
</evidence>
<reference evidence="2 3" key="3">
    <citation type="journal article" date="2013" name="Rice">
        <title>Improvement of the Oryza sativa Nipponbare reference genome using next generation sequence and optical map data.</title>
        <authorList>
            <person name="Kawahara Y."/>
            <person name="de la Bastide M."/>
            <person name="Hamilton J.P."/>
            <person name="Kanamori H."/>
            <person name="McCombie W.R."/>
            <person name="Ouyang S."/>
            <person name="Schwartz D.C."/>
            <person name="Tanaka T."/>
            <person name="Wu J."/>
            <person name="Zhou S."/>
            <person name="Childs K.L."/>
            <person name="Davidson R.M."/>
            <person name="Lin H."/>
            <person name="Quesada-Ocampo L."/>
            <person name="Vaillancourt B."/>
            <person name="Sakai H."/>
            <person name="Lee S.S."/>
            <person name="Kim J."/>
            <person name="Numa H."/>
            <person name="Itoh T."/>
            <person name="Buell C.R."/>
            <person name="Matsumoto T."/>
        </authorList>
    </citation>
    <scope>NUCLEOTIDE SEQUENCE [LARGE SCALE GENOMIC DNA]</scope>
    <source>
        <strain evidence="3">cv. Nipponbare</strain>
    </source>
</reference>
<sequence>MKPRLLSDSGASSCNSGAKESGTSSDSGASTESGASSCKSGVKESSTSSDSGASMESGASSCNSSVKESGTSSDSGASMESGASSSSATVFLGQRCFWAVAFVVNKKDERGKSAWWNRRVRS</sequence>
<feature type="compositionally biased region" description="Low complexity" evidence="1">
    <location>
        <begin position="69"/>
        <end position="84"/>
    </location>
</feature>